<organism evidence="1 2">
    <name type="scientific">Trichothecium roseum</name>
    <dbReference type="NCBI Taxonomy" id="47278"/>
    <lineage>
        <taxon>Eukaryota</taxon>
        <taxon>Fungi</taxon>
        <taxon>Dikarya</taxon>
        <taxon>Ascomycota</taxon>
        <taxon>Pezizomycotina</taxon>
        <taxon>Sordariomycetes</taxon>
        <taxon>Hypocreomycetidae</taxon>
        <taxon>Hypocreales</taxon>
        <taxon>Hypocreales incertae sedis</taxon>
        <taxon>Trichothecium</taxon>
    </lineage>
</organism>
<name>A0ACC0V767_9HYPO</name>
<evidence type="ECO:0000313" key="2">
    <source>
        <dbReference type="Proteomes" id="UP001163324"/>
    </source>
</evidence>
<keyword evidence="2" id="KW-1185">Reference proteome</keyword>
<comment type="caution">
    <text evidence="1">The sequence shown here is derived from an EMBL/GenBank/DDBJ whole genome shotgun (WGS) entry which is preliminary data.</text>
</comment>
<reference evidence="1" key="1">
    <citation type="submission" date="2022-10" db="EMBL/GenBank/DDBJ databases">
        <title>Complete Genome of Trichothecium roseum strain YXFP-22015, a Plant Pathogen Isolated from Citrus.</title>
        <authorList>
            <person name="Wang Y."/>
            <person name="Zhu L."/>
        </authorList>
    </citation>
    <scope>NUCLEOTIDE SEQUENCE</scope>
    <source>
        <strain evidence="1">YXFP-22015</strain>
    </source>
</reference>
<proteinExistence type="predicted"/>
<sequence>MDQIYLKHAALYEKLVQKFNDTKRPPSQKEEQRQEPGASSRELAAAGSTVVCARIRPLLDEDAAAGFPCAVYPRPAQANVVDIHDLYNHPRGRPVLKSFSYCVDALFEPEASTEDIYDELVADLVAFARDGGVGTLFAYGQTGSGKTFTISQLEKLVAAALMDWRAAGPGRRVYLTMVDLAGSSASDLLGARGPVSVREDAAGEMRLAGAEEREVRCRDEAAELIERAAGFRRTAPTEKNGASSRSHGIARIRITNGGSGDEDGGDGGGGDGSEGLLYLVDLAGSEGARDVATHGAERMRETREINRSLSVLKDCIRSKAELDKTELDKAALPPGSARGSSSAPRVPFRESTLTKALKHVFDPAPAGRRRGRPCRTVVVACVNPCLGDAGPSKNTLRYAEMLRGGPDEAAGRGKSRFMDF</sequence>
<dbReference type="EMBL" id="CM047942">
    <property type="protein sequence ID" value="KAI9902229.1"/>
    <property type="molecule type" value="Genomic_DNA"/>
</dbReference>
<gene>
    <name evidence="1" type="ORF">N3K66_004046</name>
</gene>
<accession>A0ACC0V767</accession>
<protein>
    <submittedName>
        <fullName evidence="1">Uncharacterized protein</fullName>
    </submittedName>
</protein>
<evidence type="ECO:0000313" key="1">
    <source>
        <dbReference type="EMBL" id="KAI9902229.1"/>
    </source>
</evidence>
<dbReference type="Proteomes" id="UP001163324">
    <property type="component" value="Chromosome 3"/>
</dbReference>